<dbReference type="Proteomes" id="UP000694005">
    <property type="component" value="Chromosome A08"/>
</dbReference>
<sequence>MNNTKALNSERHVYLAWLSGANAMSTPLHLAKRHGEGGVRFLKPSGGMSYLLKAELNGGFNGNYGGGSIGEKSRTLGEIFNYGRSSGMCLRSTREGRVVHMSCSSWEMLSGGKRRFGYMRNTCKN</sequence>
<gene>
    <name evidence="1" type="ORF">BRAPAZ1V2_A08P04050.2</name>
</gene>
<dbReference type="Gramene" id="A08p04050.2_BraZ1">
    <property type="protein sequence ID" value="A08p04050.2_BraZ1.CDS.1"/>
    <property type="gene ID" value="A08g04050.2_BraZ1"/>
</dbReference>
<protein>
    <submittedName>
        <fullName evidence="1">Uncharacterized protein</fullName>
    </submittedName>
</protein>
<accession>A0A8D9HE65</accession>
<organism evidence="1 2">
    <name type="scientific">Brassica campestris</name>
    <name type="common">Field mustard</name>
    <dbReference type="NCBI Taxonomy" id="3711"/>
    <lineage>
        <taxon>Eukaryota</taxon>
        <taxon>Viridiplantae</taxon>
        <taxon>Streptophyta</taxon>
        <taxon>Embryophyta</taxon>
        <taxon>Tracheophyta</taxon>
        <taxon>Spermatophyta</taxon>
        <taxon>Magnoliopsida</taxon>
        <taxon>eudicotyledons</taxon>
        <taxon>Gunneridae</taxon>
        <taxon>Pentapetalae</taxon>
        <taxon>rosids</taxon>
        <taxon>malvids</taxon>
        <taxon>Brassicales</taxon>
        <taxon>Brassicaceae</taxon>
        <taxon>Brassiceae</taxon>
        <taxon>Brassica</taxon>
    </lineage>
</organism>
<reference evidence="1 2" key="1">
    <citation type="submission" date="2021-07" db="EMBL/GenBank/DDBJ databases">
        <authorList>
            <consortium name="Genoscope - CEA"/>
            <person name="William W."/>
        </authorList>
    </citation>
    <scope>NUCLEOTIDE SEQUENCE [LARGE SCALE GENOMIC DNA]</scope>
</reference>
<evidence type="ECO:0000313" key="1">
    <source>
        <dbReference type="EMBL" id="CAG7896739.1"/>
    </source>
</evidence>
<dbReference type="EMBL" id="LS974624">
    <property type="protein sequence ID" value="CAG7896739.1"/>
    <property type="molecule type" value="Genomic_DNA"/>
</dbReference>
<evidence type="ECO:0000313" key="2">
    <source>
        <dbReference type="Proteomes" id="UP000694005"/>
    </source>
</evidence>
<name>A0A8D9HE65_BRACM</name>
<dbReference type="AlphaFoldDB" id="A0A8D9HE65"/>
<proteinExistence type="predicted"/>